<organism evidence="1 2">
    <name type="scientific">Paenibacillus borealis</name>
    <dbReference type="NCBI Taxonomy" id="160799"/>
    <lineage>
        <taxon>Bacteria</taxon>
        <taxon>Bacillati</taxon>
        <taxon>Bacillota</taxon>
        <taxon>Bacilli</taxon>
        <taxon>Bacillales</taxon>
        <taxon>Paenibacillaceae</taxon>
        <taxon>Paenibacillus</taxon>
    </lineage>
</organism>
<evidence type="ECO:0000313" key="1">
    <source>
        <dbReference type="EMBL" id="OMD51778.1"/>
    </source>
</evidence>
<evidence type="ECO:0000313" key="2">
    <source>
        <dbReference type="Proteomes" id="UP000187412"/>
    </source>
</evidence>
<gene>
    <name evidence="1" type="ORF">BSK56_03875</name>
</gene>
<accession>A0ABX3HNM1</accession>
<sequence length="756" mass="81740">MNKNIAHVWTPASLGGGGYITGLIQHPAISGIVYARCDVAGVFRSSDGGETWETLNGGLTKAYHHQVQSFAISPHHPEVLFRCSGEVRSRKFYGSVHKSADGGHSWREVCTGMGFYGNGPTRMYGEVIAADPHHPDIIAAGGYTGGFWISRDEGETWRRTGLPEERFGCVAFHPSVPGVLYAGTISDDDLNMDYVEVGEGGVLGLLQDQPRGRSGKLYVSSDLGESWELLQEGASFAELSFDSLDDQHLLAATIWGGIRSSTDGGRTWASTEEGLLPGRQRYGTVVQDCHHTERWYTAPDLRPHMKECPPIPLYVSCDGGGHWQLLHPHSDEDLSGFPAYMDHFSGGSRAAATGWAISKIIVDRFSKDRLYLCNWYGVAISEDGGKSWRANHFRGLETTCMEAVIADTVQPGKFCVTMADHPPKITEDGGQTFRNLPGLDGYSGSTAAVMSGTDSKHYLYGLVRHGRTACIARSRDGGDSAAAVLSLGPGLFVQALREDRGNPGTFYAYVDGEMAAGAGIYRSRDGGESWEQTSFRPPSHLATLPHQKKWIEAELLSVVVYQVKNACGANQLLDTDYNQAGHLMLGEWTEGIWRSEDSGDTWQSIGTGLPFQYSSPSSVLNAVAFSPTHAGTLYAGFISEGLWRSGDNGQSWSKLFPAGEGERFNVSALAVGKGNSGKDLLILACEPMVRTGTEARVVCSRDGGLSWEEWENLSLGAPRWKGIAVDCAGGQVLAVSCGNGAFRISAVTDRDKQQQG</sequence>
<keyword evidence="2" id="KW-1185">Reference proteome</keyword>
<dbReference type="PANTHER" id="PTHR43739">
    <property type="entry name" value="XYLOGLUCANASE (EUROFUNG)"/>
    <property type="match status" value="1"/>
</dbReference>
<dbReference type="EMBL" id="MPTB01000004">
    <property type="protein sequence ID" value="OMD51778.1"/>
    <property type="molecule type" value="Genomic_DNA"/>
</dbReference>
<dbReference type="PANTHER" id="PTHR43739:SF5">
    <property type="entry name" value="EXO-ALPHA-SIALIDASE"/>
    <property type="match status" value="1"/>
</dbReference>
<dbReference type="RefSeq" id="WP_076109422.1">
    <property type="nucleotide sequence ID" value="NZ_MPTB01000004.1"/>
</dbReference>
<comment type="caution">
    <text evidence="1">The sequence shown here is derived from an EMBL/GenBank/DDBJ whole genome shotgun (WGS) entry which is preliminary data.</text>
</comment>
<dbReference type="CDD" id="cd15482">
    <property type="entry name" value="Sialidase_non-viral"/>
    <property type="match status" value="2"/>
</dbReference>
<dbReference type="SUPFAM" id="SSF110296">
    <property type="entry name" value="Oligoxyloglucan reducing end-specific cellobiohydrolase"/>
    <property type="match status" value="3"/>
</dbReference>
<dbReference type="Gene3D" id="2.130.10.10">
    <property type="entry name" value="YVTN repeat-like/Quinoprotein amine dehydrogenase"/>
    <property type="match status" value="4"/>
</dbReference>
<proteinExistence type="predicted"/>
<dbReference type="InterPro" id="IPR015943">
    <property type="entry name" value="WD40/YVTN_repeat-like_dom_sf"/>
</dbReference>
<evidence type="ECO:0008006" key="3">
    <source>
        <dbReference type="Google" id="ProtNLM"/>
    </source>
</evidence>
<dbReference type="InterPro" id="IPR052025">
    <property type="entry name" value="Xyloglucanase_GH74"/>
</dbReference>
<protein>
    <recommendedName>
        <fullName evidence="3">Glycosyl hydrolase</fullName>
    </recommendedName>
</protein>
<reference evidence="1 2" key="1">
    <citation type="submission" date="2016-10" db="EMBL/GenBank/DDBJ databases">
        <title>Paenibacillus species isolates.</title>
        <authorList>
            <person name="Beno S.M."/>
        </authorList>
    </citation>
    <scope>NUCLEOTIDE SEQUENCE [LARGE SCALE GENOMIC DNA]</scope>
    <source>
        <strain evidence="1 2">FSL H7-0744</strain>
    </source>
</reference>
<dbReference type="Proteomes" id="UP000187412">
    <property type="component" value="Unassembled WGS sequence"/>
</dbReference>
<name>A0ABX3HNM1_PAEBO</name>